<comment type="caution">
    <text evidence="2">The sequence shown here is derived from an EMBL/GenBank/DDBJ whole genome shotgun (WGS) entry which is preliminary data.</text>
</comment>
<dbReference type="EMBL" id="VULY01000018">
    <property type="protein sequence ID" value="MSR92863.1"/>
    <property type="molecule type" value="Genomic_DNA"/>
</dbReference>
<protein>
    <submittedName>
        <fullName evidence="2">NAD(P)-binding protein</fullName>
    </submittedName>
</protein>
<dbReference type="Proteomes" id="UP000434409">
    <property type="component" value="Unassembled WGS sequence"/>
</dbReference>
<proteinExistence type="predicted"/>
<dbReference type="PANTHER" id="PTHR42842:SF3">
    <property type="entry name" value="FAD_NAD(P)-BINDING OXIDOREDUCTASE FAMILY PROTEIN"/>
    <property type="match status" value="1"/>
</dbReference>
<dbReference type="AlphaFoldDB" id="A0A6N7UQR2"/>
<dbReference type="Pfam" id="PF13450">
    <property type="entry name" value="NAD_binding_8"/>
    <property type="match status" value="1"/>
</dbReference>
<dbReference type="Pfam" id="PF21688">
    <property type="entry name" value="FAD-depend_C"/>
    <property type="match status" value="1"/>
</dbReference>
<dbReference type="Gene3D" id="3.30.70.2700">
    <property type="match status" value="1"/>
</dbReference>
<dbReference type="InterPro" id="IPR049516">
    <property type="entry name" value="FAD-depend_C"/>
</dbReference>
<dbReference type="SUPFAM" id="SSF51905">
    <property type="entry name" value="FAD/NAD(P)-binding domain"/>
    <property type="match status" value="1"/>
</dbReference>
<name>A0A6N7UQR2_9FIRM</name>
<keyword evidence="3" id="KW-1185">Reference proteome</keyword>
<dbReference type="PIRSF" id="PIRSF038984">
    <property type="entry name" value="FAD_binding_protein"/>
    <property type="match status" value="1"/>
</dbReference>
<evidence type="ECO:0000313" key="3">
    <source>
        <dbReference type="Proteomes" id="UP000434409"/>
    </source>
</evidence>
<sequence length="550" mass="61086">MIQIQQLKMKIPHSEEELKEKVVKILRIPPKDLLSLTIKRRSLDARKKPELRYVYTVEAEVRREEEVTFRKEQKAQISFLDPSPGYQLPKSGDAPMKSRPVIAGSGPAGLFCGYLLAQQGYRPIILERGEDVDARIKTVDLFWETGKLDRESNVQFGEGGAGTFSDGKLNTSVKDKSGRGRNVLEIFTGHGAPKEILYDNKPHIGTDVLSHVVKQMRQKILSWGGEVWFSAKLTGIRTEKTWQEGRTSPVLTAVEIQHTKTGKQEMLETDTLVLAVGHSARDTFEMLQEEGIVMEAKSFAVGVRVEHPQNLIDHAQYGREAGDYLPAADYKLTAQTEKGRGVYTFCMCPGGYVVNASSEENRLAVNGMSYHKRDGQNANSAVIVTVSPKDFGEESNPLAGMAFQRKLEERAFALAEGKIPVQRFEDFCNNHSSEEGGHFLPQTKGQYRWRNVREIFPKELAEALEEGIRRFDKKLPGFAEKDAVLSAVESRTSSPVRIPRDVDLQSSTRGIYPCGEGAGFAGGIMSAAMDGMKVAEAIIKNKAPAGERPV</sequence>
<dbReference type="Gene3D" id="3.50.50.60">
    <property type="entry name" value="FAD/NAD(P)-binding domain"/>
    <property type="match status" value="2"/>
</dbReference>
<feature type="domain" description="FAD-dependent protein C-terminal" evidence="1">
    <location>
        <begin position="298"/>
        <end position="492"/>
    </location>
</feature>
<gene>
    <name evidence="2" type="ORF">FYJ34_00885</name>
</gene>
<evidence type="ECO:0000259" key="1">
    <source>
        <dbReference type="Pfam" id="PF21688"/>
    </source>
</evidence>
<dbReference type="RefSeq" id="WP_154475411.1">
    <property type="nucleotide sequence ID" value="NZ_VULY01000018.1"/>
</dbReference>
<accession>A0A6N7UQR2</accession>
<reference evidence="2 3" key="1">
    <citation type="submission" date="2019-08" db="EMBL/GenBank/DDBJ databases">
        <title>In-depth cultivation of the pig gut microbiome towards novel bacterial diversity and tailored functional studies.</title>
        <authorList>
            <person name="Wylensek D."/>
            <person name="Hitch T.C.A."/>
            <person name="Clavel T."/>
        </authorList>
    </citation>
    <scope>NUCLEOTIDE SEQUENCE [LARGE SCALE GENOMIC DNA]</scope>
    <source>
        <strain evidence="2 3">68-1-5</strain>
    </source>
</reference>
<dbReference type="InterPro" id="IPR036188">
    <property type="entry name" value="FAD/NAD-bd_sf"/>
</dbReference>
<dbReference type="PANTHER" id="PTHR42842">
    <property type="entry name" value="FAD/NAD(P)-BINDING OXIDOREDUCTASE"/>
    <property type="match status" value="1"/>
</dbReference>
<dbReference type="InterPro" id="IPR028348">
    <property type="entry name" value="FAD-binding_protein"/>
</dbReference>
<evidence type="ECO:0000313" key="2">
    <source>
        <dbReference type="EMBL" id="MSR92863.1"/>
    </source>
</evidence>
<organism evidence="2 3">
    <name type="scientific">Suipraeoptans intestinalis</name>
    <dbReference type="NCBI Taxonomy" id="2606628"/>
    <lineage>
        <taxon>Bacteria</taxon>
        <taxon>Bacillati</taxon>
        <taxon>Bacillota</taxon>
        <taxon>Clostridia</taxon>
        <taxon>Lachnospirales</taxon>
        <taxon>Lachnospiraceae</taxon>
        <taxon>Suipraeoptans</taxon>
    </lineage>
</organism>